<organism evidence="2">
    <name type="scientific">Cladocopium goreaui</name>
    <dbReference type="NCBI Taxonomy" id="2562237"/>
    <lineage>
        <taxon>Eukaryota</taxon>
        <taxon>Sar</taxon>
        <taxon>Alveolata</taxon>
        <taxon>Dinophyceae</taxon>
        <taxon>Suessiales</taxon>
        <taxon>Symbiodiniaceae</taxon>
        <taxon>Cladocopium</taxon>
    </lineage>
</organism>
<dbReference type="Proteomes" id="UP001152797">
    <property type="component" value="Unassembled WGS sequence"/>
</dbReference>
<gene>
    <name evidence="2" type="ORF">C1SCF055_LOCUS26342</name>
</gene>
<evidence type="ECO:0000313" key="3">
    <source>
        <dbReference type="EMBL" id="CAL1153581.1"/>
    </source>
</evidence>
<name>A0A9P1G5D6_9DINO</name>
<protein>
    <submittedName>
        <fullName evidence="2">Uncharacterized protein</fullName>
    </submittedName>
</protein>
<sequence length="233" mass="25250">MAMGVYQVDDDDDYQVDAENFLIFPGRPRPKRVAAPEKVLQYTTLGIGYTQISRDMLKLSKEKKLCEEVFEDEDQKDLDHLVVNRGSGGEIFGPSGKTKKFEITTVVTTTEKPFGKIEITTMEELFQLFGPLGKTEKFEITITTVVTTTATTEKPFGKIEITTMEELFGLAAWPAPLARPKRSGSQTVAATATWELFGGGTADADAAMGPSAADPPPSAAAEASDGPASEMKE</sequence>
<feature type="non-terminal residue" evidence="2">
    <location>
        <position position="233"/>
    </location>
</feature>
<feature type="region of interest" description="Disordered" evidence="1">
    <location>
        <begin position="200"/>
        <end position="233"/>
    </location>
</feature>
<feature type="compositionally biased region" description="Low complexity" evidence="1">
    <location>
        <begin position="219"/>
        <end position="233"/>
    </location>
</feature>
<accession>A0A9P1G5D6</accession>
<reference evidence="3" key="2">
    <citation type="submission" date="2024-04" db="EMBL/GenBank/DDBJ databases">
        <authorList>
            <person name="Chen Y."/>
            <person name="Shah S."/>
            <person name="Dougan E. K."/>
            <person name="Thang M."/>
            <person name="Chan C."/>
        </authorList>
    </citation>
    <scope>NUCLEOTIDE SEQUENCE [LARGE SCALE GENOMIC DNA]</scope>
</reference>
<evidence type="ECO:0000313" key="2">
    <source>
        <dbReference type="EMBL" id="CAI4000206.1"/>
    </source>
</evidence>
<dbReference type="EMBL" id="CAMXCT010002750">
    <property type="protein sequence ID" value="CAI4000206.1"/>
    <property type="molecule type" value="Genomic_DNA"/>
</dbReference>
<evidence type="ECO:0000313" key="4">
    <source>
        <dbReference type="Proteomes" id="UP001152797"/>
    </source>
</evidence>
<dbReference type="EMBL" id="CAMXCT030002750">
    <property type="protein sequence ID" value="CAL4787518.1"/>
    <property type="molecule type" value="Genomic_DNA"/>
</dbReference>
<feature type="compositionally biased region" description="Low complexity" evidence="1">
    <location>
        <begin position="202"/>
        <end position="212"/>
    </location>
</feature>
<keyword evidence="4" id="KW-1185">Reference proteome</keyword>
<reference evidence="2" key="1">
    <citation type="submission" date="2022-10" db="EMBL/GenBank/DDBJ databases">
        <authorList>
            <person name="Chen Y."/>
            <person name="Dougan E. K."/>
            <person name="Chan C."/>
            <person name="Rhodes N."/>
            <person name="Thang M."/>
        </authorList>
    </citation>
    <scope>NUCLEOTIDE SEQUENCE</scope>
</reference>
<comment type="caution">
    <text evidence="2">The sequence shown here is derived from an EMBL/GenBank/DDBJ whole genome shotgun (WGS) entry which is preliminary data.</text>
</comment>
<dbReference type="AlphaFoldDB" id="A0A9P1G5D6"/>
<dbReference type="EMBL" id="CAMXCT020002750">
    <property type="protein sequence ID" value="CAL1153581.1"/>
    <property type="molecule type" value="Genomic_DNA"/>
</dbReference>
<proteinExistence type="predicted"/>
<evidence type="ECO:0000256" key="1">
    <source>
        <dbReference type="SAM" id="MobiDB-lite"/>
    </source>
</evidence>